<proteinExistence type="predicted"/>
<name>A0ABV7SD68_9ACTN</name>
<keyword evidence="2" id="KW-0732">Signal</keyword>
<comment type="caution">
    <text evidence="3">The sequence shown here is derived from an EMBL/GenBank/DDBJ whole genome shotgun (WGS) entry which is preliminary data.</text>
</comment>
<organism evidence="3 4">
    <name type="scientific">Streptomyces yaanensis</name>
    <dbReference type="NCBI Taxonomy" id="1142239"/>
    <lineage>
        <taxon>Bacteria</taxon>
        <taxon>Bacillati</taxon>
        <taxon>Actinomycetota</taxon>
        <taxon>Actinomycetes</taxon>
        <taxon>Kitasatosporales</taxon>
        <taxon>Streptomycetaceae</taxon>
        <taxon>Streptomyces</taxon>
    </lineage>
</organism>
<keyword evidence="4" id="KW-1185">Reference proteome</keyword>
<evidence type="ECO:0000313" key="3">
    <source>
        <dbReference type="EMBL" id="MFC3574106.1"/>
    </source>
</evidence>
<reference evidence="4" key="1">
    <citation type="journal article" date="2019" name="Int. J. Syst. Evol. Microbiol.">
        <title>The Global Catalogue of Microorganisms (GCM) 10K type strain sequencing project: providing services to taxonomists for standard genome sequencing and annotation.</title>
        <authorList>
            <consortium name="The Broad Institute Genomics Platform"/>
            <consortium name="The Broad Institute Genome Sequencing Center for Infectious Disease"/>
            <person name="Wu L."/>
            <person name="Ma J."/>
        </authorList>
    </citation>
    <scope>NUCLEOTIDE SEQUENCE [LARGE SCALE GENOMIC DNA]</scope>
    <source>
        <strain evidence="4">CGMCC 4.7035</strain>
    </source>
</reference>
<feature type="signal peptide" evidence="2">
    <location>
        <begin position="1"/>
        <end position="30"/>
    </location>
</feature>
<protein>
    <submittedName>
        <fullName evidence="3">Uncharacterized protein</fullName>
    </submittedName>
</protein>
<feature type="chain" id="PRO_5045848773" evidence="2">
    <location>
        <begin position="31"/>
        <end position="305"/>
    </location>
</feature>
<gene>
    <name evidence="3" type="ORF">ACFOZ0_12635</name>
</gene>
<evidence type="ECO:0000256" key="2">
    <source>
        <dbReference type="SAM" id="SignalP"/>
    </source>
</evidence>
<accession>A0ABV7SD68</accession>
<feature type="region of interest" description="Disordered" evidence="1">
    <location>
        <begin position="166"/>
        <end position="187"/>
    </location>
</feature>
<evidence type="ECO:0000313" key="4">
    <source>
        <dbReference type="Proteomes" id="UP001595701"/>
    </source>
</evidence>
<feature type="region of interest" description="Disordered" evidence="1">
    <location>
        <begin position="200"/>
        <end position="305"/>
    </location>
</feature>
<dbReference type="RefSeq" id="WP_310770391.1">
    <property type="nucleotide sequence ID" value="NZ_JBHRWR010000009.1"/>
</dbReference>
<dbReference type="EMBL" id="JBHRWR010000009">
    <property type="protein sequence ID" value="MFC3574106.1"/>
    <property type="molecule type" value="Genomic_DNA"/>
</dbReference>
<dbReference type="Proteomes" id="UP001595701">
    <property type="component" value="Unassembled WGS sequence"/>
</dbReference>
<sequence length="305" mass="32674">MRVKRPLFLLGSGLLASMAFVPGISTQTSAATDLEDAAVAARTIPDYIREPPPPNPDDTGSDVYRQRLSDVYTQGWQDGLAAAEAGKPRSIQVPSAQGHEAAVGQYYRGFVDGYDRFASTARFAISESVHAAQRQQAERARAQTQSWIERVMTEPVLTEPVQIGPLHKEQPELPPESQTGQPQSRIEPVQIEPVQIGPLHREQPELPPESQTGQPLGPTESVTPTGQTGQPLGPTESVTPTGQTGQPLAPTESVTPTHETGQQVTPEGQVAGQQLVSMEPTTPVEPQGGDFGAHDIDSQPDSFAE</sequence>
<feature type="compositionally biased region" description="Polar residues" evidence="1">
    <location>
        <begin position="209"/>
        <end position="280"/>
    </location>
</feature>
<evidence type="ECO:0000256" key="1">
    <source>
        <dbReference type="SAM" id="MobiDB-lite"/>
    </source>
</evidence>